<reference evidence="2" key="1">
    <citation type="submission" date="2023-07" db="EMBL/GenBank/DDBJ databases">
        <title>draft genome sequence of fig (Ficus carica).</title>
        <authorList>
            <person name="Takahashi T."/>
            <person name="Nishimura K."/>
        </authorList>
    </citation>
    <scope>NUCLEOTIDE SEQUENCE</scope>
</reference>
<dbReference type="InterPro" id="IPR000529">
    <property type="entry name" value="Ribosomal_bS6"/>
</dbReference>
<dbReference type="GO" id="GO:0005840">
    <property type="term" value="C:ribosome"/>
    <property type="evidence" value="ECO:0007669"/>
    <property type="project" value="InterPro"/>
</dbReference>
<name>A0AA88AI87_FICCA</name>
<dbReference type="Gene3D" id="3.30.70.60">
    <property type="match status" value="1"/>
</dbReference>
<dbReference type="EMBL" id="BTGU01000018">
    <property type="protein sequence ID" value="GMN44461.1"/>
    <property type="molecule type" value="Genomic_DNA"/>
</dbReference>
<comment type="caution">
    <text evidence="2">The sequence shown here is derived from an EMBL/GenBank/DDBJ whole genome shotgun (WGS) entry which is preliminary data.</text>
</comment>
<dbReference type="Pfam" id="PF01250">
    <property type="entry name" value="Ribosomal_S6"/>
    <property type="match status" value="1"/>
</dbReference>
<accession>A0AA88AI87</accession>
<dbReference type="Proteomes" id="UP001187192">
    <property type="component" value="Unassembled WGS sequence"/>
</dbReference>
<dbReference type="InterPro" id="IPR035980">
    <property type="entry name" value="Ribosomal_bS6_sf"/>
</dbReference>
<gene>
    <name evidence="2" type="ORF">TIFTF001_013667</name>
</gene>
<dbReference type="InterPro" id="IPR014717">
    <property type="entry name" value="Transl_elong_EF1B/ribsomal_bS6"/>
</dbReference>
<dbReference type="GO" id="GO:0003735">
    <property type="term" value="F:structural constituent of ribosome"/>
    <property type="evidence" value="ECO:0007669"/>
    <property type="project" value="InterPro"/>
</dbReference>
<sequence length="116" mass="12831">MPLYDCMLLLKPNVKKEALIDLVARVGKHVHRRNGVLTEVKSSGTVHLGYGIKKLDGRYFKTRLAWPLIAVVADGSLWICDLKRPIDADDLDGYSEHQQRAALPEQGRPIAALASG</sequence>
<evidence type="ECO:0000313" key="3">
    <source>
        <dbReference type="Proteomes" id="UP001187192"/>
    </source>
</evidence>
<evidence type="ECO:0000256" key="1">
    <source>
        <dbReference type="ARBA" id="ARBA00009512"/>
    </source>
</evidence>
<comment type="similarity">
    <text evidence="1">Belongs to the bacterial ribosomal protein bS6 family.</text>
</comment>
<keyword evidence="3" id="KW-1185">Reference proteome</keyword>
<protein>
    <submittedName>
        <fullName evidence="2">Uncharacterized protein</fullName>
    </submittedName>
</protein>
<evidence type="ECO:0000313" key="2">
    <source>
        <dbReference type="EMBL" id="GMN44461.1"/>
    </source>
</evidence>
<organism evidence="2 3">
    <name type="scientific">Ficus carica</name>
    <name type="common">Common fig</name>
    <dbReference type="NCBI Taxonomy" id="3494"/>
    <lineage>
        <taxon>Eukaryota</taxon>
        <taxon>Viridiplantae</taxon>
        <taxon>Streptophyta</taxon>
        <taxon>Embryophyta</taxon>
        <taxon>Tracheophyta</taxon>
        <taxon>Spermatophyta</taxon>
        <taxon>Magnoliopsida</taxon>
        <taxon>eudicotyledons</taxon>
        <taxon>Gunneridae</taxon>
        <taxon>Pentapetalae</taxon>
        <taxon>rosids</taxon>
        <taxon>fabids</taxon>
        <taxon>Rosales</taxon>
        <taxon>Moraceae</taxon>
        <taxon>Ficeae</taxon>
        <taxon>Ficus</taxon>
    </lineage>
</organism>
<proteinExistence type="inferred from homology"/>
<dbReference type="GO" id="GO:0019843">
    <property type="term" value="F:rRNA binding"/>
    <property type="evidence" value="ECO:0007669"/>
    <property type="project" value="InterPro"/>
</dbReference>
<dbReference type="GO" id="GO:0006412">
    <property type="term" value="P:translation"/>
    <property type="evidence" value="ECO:0007669"/>
    <property type="project" value="InterPro"/>
</dbReference>
<dbReference type="SUPFAM" id="SSF54995">
    <property type="entry name" value="Ribosomal protein S6"/>
    <property type="match status" value="1"/>
</dbReference>
<dbReference type="AlphaFoldDB" id="A0AA88AI87"/>